<dbReference type="Pfam" id="PF00621">
    <property type="entry name" value="RhoGEF"/>
    <property type="match status" value="1"/>
</dbReference>
<proteinExistence type="predicted"/>
<keyword evidence="3" id="KW-1185">Reference proteome</keyword>
<dbReference type="Gene3D" id="1.20.900.10">
    <property type="entry name" value="Dbl homology (DH) domain"/>
    <property type="match status" value="1"/>
</dbReference>
<evidence type="ECO:0000313" key="2">
    <source>
        <dbReference type="EMBL" id="VVC26373.1"/>
    </source>
</evidence>
<evidence type="ECO:0000313" key="3">
    <source>
        <dbReference type="Proteomes" id="UP000325440"/>
    </source>
</evidence>
<gene>
    <name evidence="2" type="ORF">CINCED_3A003121</name>
</gene>
<evidence type="ECO:0000259" key="1">
    <source>
        <dbReference type="PROSITE" id="PS50010"/>
    </source>
</evidence>
<protein>
    <submittedName>
        <fullName evidence="2">Dbl homology (DH) domain</fullName>
    </submittedName>
</protein>
<name>A0A5E4M977_9HEMI</name>
<dbReference type="PROSITE" id="PS50010">
    <property type="entry name" value="DH_2"/>
    <property type="match status" value="1"/>
</dbReference>
<dbReference type="SUPFAM" id="SSF48065">
    <property type="entry name" value="DBL homology domain (DH-domain)"/>
    <property type="match status" value="1"/>
</dbReference>
<organism evidence="2 3">
    <name type="scientific">Cinara cedri</name>
    <dbReference type="NCBI Taxonomy" id="506608"/>
    <lineage>
        <taxon>Eukaryota</taxon>
        <taxon>Metazoa</taxon>
        <taxon>Ecdysozoa</taxon>
        <taxon>Arthropoda</taxon>
        <taxon>Hexapoda</taxon>
        <taxon>Insecta</taxon>
        <taxon>Pterygota</taxon>
        <taxon>Neoptera</taxon>
        <taxon>Paraneoptera</taxon>
        <taxon>Hemiptera</taxon>
        <taxon>Sternorrhyncha</taxon>
        <taxon>Aphidomorpha</taxon>
        <taxon>Aphidoidea</taxon>
        <taxon>Aphididae</taxon>
        <taxon>Lachninae</taxon>
        <taxon>Cinara</taxon>
    </lineage>
</organism>
<dbReference type="GO" id="GO:0005085">
    <property type="term" value="F:guanyl-nucleotide exchange factor activity"/>
    <property type="evidence" value="ECO:0007669"/>
    <property type="project" value="InterPro"/>
</dbReference>
<sequence>MEDSCPANSCSAQQAEAQRFRKQSKKIGRKLSRRLSLITKVPNIFNVKFTGAEGHASGPQKMAMAFADETVGVQAHEITVIAPDKTQRLVTGSSDQTIKQLLAGLVFEFSLEQPGYYLGGSLAEIDENSTIGFLVGDIVIVQEDLFHSDQKHENDGRYCLTEKFIHEESAYVTCLKSAKELYGEPMRRMDILSGVEYDLIFEKLLIVAEECSIIVKELKSAVENWDPSVAQIGSLFSGNFWDRYSDYHDVHRHAKELLREKSALDEDFVAFCVQRKGAAKHSLRHIIDLPVSGLYIYYYTVIIYHSPTLYYGHVSTYT</sequence>
<feature type="domain" description="DH" evidence="1">
    <location>
        <begin position="156"/>
        <end position="297"/>
    </location>
</feature>
<dbReference type="OrthoDB" id="6424969at2759"/>
<reference evidence="2 3" key="1">
    <citation type="submission" date="2019-08" db="EMBL/GenBank/DDBJ databases">
        <authorList>
            <person name="Alioto T."/>
            <person name="Alioto T."/>
            <person name="Gomez Garrido J."/>
        </authorList>
    </citation>
    <scope>NUCLEOTIDE SEQUENCE [LARGE SCALE GENOMIC DNA]</scope>
</reference>
<dbReference type="Proteomes" id="UP000325440">
    <property type="component" value="Unassembled WGS sequence"/>
</dbReference>
<accession>A0A5E4M977</accession>
<dbReference type="AlphaFoldDB" id="A0A5E4M977"/>
<dbReference type="InterPro" id="IPR000219">
    <property type="entry name" value="DH_dom"/>
</dbReference>
<dbReference type="EMBL" id="CABPRJ010000031">
    <property type="protein sequence ID" value="VVC26373.1"/>
    <property type="molecule type" value="Genomic_DNA"/>
</dbReference>
<dbReference type="InterPro" id="IPR035899">
    <property type="entry name" value="DBL_dom_sf"/>
</dbReference>